<dbReference type="InterPro" id="IPR036691">
    <property type="entry name" value="Endo/exonu/phosph_ase_sf"/>
</dbReference>
<comment type="caution">
    <text evidence="1">The sequence shown here is derived from an EMBL/GenBank/DDBJ whole genome shotgun (WGS) entry which is preliminary data.</text>
</comment>
<dbReference type="Gene3D" id="3.60.10.10">
    <property type="entry name" value="Endonuclease/exonuclease/phosphatase"/>
    <property type="match status" value="1"/>
</dbReference>
<sequence length="186" mass="21472">MGWKSDILQLTLLQKHFQFLHVSIKSGDEASWNLTAVYASPRPDGKKALWQELMKLTTKTDTGWLLGRDFNDIKDKSEKHGGIPPSDKKCALFHERLNDCKLIDLGASGHKFTWRGAIDHVDFSDHHPILVHLYEDQHKPLAKDFKFECSWISESTFKSMMLAAWNSDLGMLQNLEEVQHQAKRWN</sequence>
<dbReference type="Gramene" id="Psat06G0441500-T1">
    <property type="protein sequence ID" value="KAI5399035.1"/>
    <property type="gene ID" value="KIW84_064415"/>
</dbReference>
<accession>A0A9D5AB17</accession>
<gene>
    <name evidence="1" type="ORF">KIW84_064415</name>
</gene>
<dbReference type="Proteomes" id="UP001058974">
    <property type="component" value="Chromosome 6"/>
</dbReference>
<reference evidence="1 2" key="1">
    <citation type="journal article" date="2022" name="Nat. Genet.">
        <title>Improved pea reference genome and pan-genome highlight genomic features and evolutionary characteristics.</title>
        <authorList>
            <person name="Yang T."/>
            <person name="Liu R."/>
            <person name="Luo Y."/>
            <person name="Hu S."/>
            <person name="Wang D."/>
            <person name="Wang C."/>
            <person name="Pandey M.K."/>
            <person name="Ge S."/>
            <person name="Xu Q."/>
            <person name="Li N."/>
            <person name="Li G."/>
            <person name="Huang Y."/>
            <person name="Saxena R.K."/>
            <person name="Ji Y."/>
            <person name="Li M."/>
            <person name="Yan X."/>
            <person name="He Y."/>
            <person name="Liu Y."/>
            <person name="Wang X."/>
            <person name="Xiang C."/>
            <person name="Varshney R.K."/>
            <person name="Ding H."/>
            <person name="Gao S."/>
            <person name="Zong X."/>
        </authorList>
    </citation>
    <scope>NUCLEOTIDE SEQUENCE [LARGE SCALE GENOMIC DNA]</scope>
    <source>
        <strain evidence="1 2">cv. Zhongwan 6</strain>
    </source>
</reference>
<name>A0A9D5AB17_PEA</name>
<proteinExistence type="predicted"/>
<keyword evidence="2" id="KW-1185">Reference proteome</keyword>
<dbReference type="SUPFAM" id="SSF56219">
    <property type="entry name" value="DNase I-like"/>
    <property type="match status" value="1"/>
</dbReference>
<dbReference type="PANTHER" id="PTHR35218:SF9">
    <property type="entry name" value="ENDONUCLEASE_EXONUCLEASE_PHOSPHATASE DOMAIN-CONTAINING PROTEIN"/>
    <property type="match status" value="1"/>
</dbReference>
<dbReference type="AlphaFoldDB" id="A0A9D5AB17"/>
<evidence type="ECO:0000313" key="1">
    <source>
        <dbReference type="EMBL" id="KAI5399035.1"/>
    </source>
</evidence>
<dbReference type="PANTHER" id="PTHR35218">
    <property type="entry name" value="RNASE H DOMAIN-CONTAINING PROTEIN"/>
    <property type="match status" value="1"/>
</dbReference>
<evidence type="ECO:0000313" key="2">
    <source>
        <dbReference type="Proteomes" id="UP001058974"/>
    </source>
</evidence>
<dbReference type="EMBL" id="JAMSHJ010000006">
    <property type="protein sequence ID" value="KAI5399035.1"/>
    <property type="molecule type" value="Genomic_DNA"/>
</dbReference>
<organism evidence="1 2">
    <name type="scientific">Pisum sativum</name>
    <name type="common">Garden pea</name>
    <name type="synonym">Lathyrus oleraceus</name>
    <dbReference type="NCBI Taxonomy" id="3888"/>
    <lineage>
        <taxon>Eukaryota</taxon>
        <taxon>Viridiplantae</taxon>
        <taxon>Streptophyta</taxon>
        <taxon>Embryophyta</taxon>
        <taxon>Tracheophyta</taxon>
        <taxon>Spermatophyta</taxon>
        <taxon>Magnoliopsida</taxon>
        <taxon>eudicotyledons</taxon>
        <taxon>Gunneridae</taxon>
        <taxon>Pentapetalae</taxon>
        <taxon>rosids</taxon>
        <taxon>fabids</taxon>
        <taxon>Fabales</taxon>
        <taxon>Fabaceae</taxon>
        <taxon>Papilionoideae</taxon>
        <taxon>50 kb inversion clade</taxon>
        <taxon>NPAAA clade</taxon>
        <taxon>Hologalegina</taxon>
        <taxon>IRL clade</taxon>
        <taxon>Fabeae</taxon>
        <taxon>Lathyrus</taxon>
    </lineage>
</organism>
<protein>
    <submittedName>
        <fullName evidence="1">Uncharacterized protein</fullName>
    </submittedName>
</protein>